<proteinExistence type="predicted"/>
<accession>A0ABN6NCK7</accession>
<evidence type="ECO:0008006" key="3">
    <source>
        <dbReference type="Google" id="ProtNLM"/>
    </source>
</evidence>
<protein>
    <recommendedName>
        <fullName evidence="3">Rubrerythrin diiron-binding domain-containing protein</fullName>
    </recommendedName>
</protein>
<dbReference type="SUPFAM" id="SSF47240">
    <property type="entry name" value="Ferritin-like"/>
    <property type="match status" value="1"/>
</dbReference>
<reference evidence="2" key="1">
    <citation type="journal article" date="2022" name="Int. J. Syst. Evol. Microbiol.">
        <title>Anaeromyxobacter oryzae sp. nov., Anaeromyxobacter diazotrophicus sp. nov. and Anaeromyxobacter paludicola sp. nov., isolated from paddy soils.</title>
        <authorList>
            <person name="Itoh H."/>
            <person name="Xu Z."/>
            <person name="Mise K."/>
            <person name="Masuda Y."/>
            <person name="Ushijima N."/>
            <person name="Hayakawa C."/>
            <person name="Shiratori Y."/>
            <person name="Senoo K."/>
        </authorList>
    </citation>
    <scope>NUCLEOTIDE SEQUENCE [LARGE SCALE GENOMIC DNA]</scope>
    <source>
        <strain evidence="2">Red630</strain>
    </source>
</reference>
<dbReference type="Proteomes" id="UP001162734">
    <property type="component" value="Chromosome"/>
</dbReference>
<dbReference type="RefSeq" id="WP_248342579.1">
    <property type="nucleotide sequence ID" value="NZ_AP025592.1"/>
</dbReference>
<dbReference type="InterPro" id="IPR012347">
    <property type="entry name" value="Ferritin-like"/>
</dbReference>
<evidence type="ECO:0000313" key="1">
    <source>
        <dbReference type="EMBL" id="BDG10186.1"/>
    </source>
</evidence>
<evidence type="ECO:0000313" key="2">
    <source>
        <dbReference type="Proteomes" id="UP001162734"/>
    </source>
</evidence>
<sequence>MASSYHVFEAAAQIEEVCALMYREAARRFADQPGAQAIFRQLEEEEEQHALRVHLLAARYRDDASRFDGASLPALRELEGLAERANREYAELRAGRWPEGLAAVKDRFSALEHVFAGMHAQFLAPGVAPEIHLFFSQLAEQDEAHARLLRDP</sequence>
<dbReference type="EMBL" id="AP025592">
    <property type="protein sequence ID" value="BDG10186.1"/>
    <property type="molecule type" value="Genomic_DNA"/>
</dbReference>
<gene>
    <name evidence="1" type="ORF">AMPC_32990</name>
</gene>
<name>A0ABN6NCK7_9BACT</name>
<dbReference type="Gene3D" id="1.20.1260.10">
    <property type="match status" value="1"/>
</dbReference>
<organism evidence="1 2">
    <name type="scientific">Anaeromyxobacter paludicola</name>
    <dbReference type="NCBI Taxonomy" id="2918171"/>
    <lineage>
        <taxon>Bacteria</taxon>
        <taxon>Pseudomonadati</taxon>
        <taxon>Myxococcota</taxon>
        <taxon>Myxococcia</taxon>
        <taxon>Myxococcales</taxon>
        <taxon>Cystobacterineae</taxon>
        <taxon>Anaeromyxobacteraceae</taxon>
        <taxon>Anaeromyxobacter</taxon>
    </lineage>
</organism>
<keyword evidence="2" id="KW-1185">Reference proteome</keyword>
<dbReference type="InterPro" id="IPR009078">
    <property type="entry name" value="Ferritin-like_SF"/>
</dbReference>